<dbReference type="OrthoDB" id="46379at2759"/>
<evidence type="ECO:0000256" key="2">
    <source>
        <dbReference type="ARBA" id="ARBA00022737"/>
    </source>
</evidence>
<evidence type="ECO:0000313" key="6">
    <source>
        <dbReference type="Proteomes" id="UP000241890"/>
    </source>
</evidence>
<dbReference type="PRINTS" id="PR00320">
    <property type="entry name" value="GPROTEINBRPT"/>
</dbReference>
<evidence type="ECO:0000256" key="4">
    <source>
        <dbReference type="SAM" id="MobiDB-lite"/>
    </source>
</evidence>
<proteinExistence type="predicted"/>
<dbReference type="InterPro" id="IPR015943">
    <property type="entry name" value="WD40/YVTN_repeat-like_dom_sf"/>
</dbReference>
<evidence type="ECO:0000256" key="3">
    <source>
        <dbReference type="PROSITE-ProRule" id="PRU00221"/>
    </source>
</evidence>
<feature type="repeat" description="WD" evidence="3">
    <location>
        <begin position="156"/>
        <end position="198"/>
    </location>
</feature>
<sequence length="511" mass="56829">MKARGAQSKPEARLNRRYSIEALFGTAEDRILSYLRKRCMAFLQNELLIDMYSLCAILLTTGLGLAEALRQSETMADFIAHGHVLASHLIGASLPLMEKTLGFEADLVHFNMMNLSLRGLSHEQGANRSMHRQIRKLRIIDKILEGLDVHVFPWTVPIHYAAVRCITRSHLDPNILLTAGDDCAMRIWDIRTGACMGYFAGHTSIVSWCAFSPDDKLIVSASFDMSLKVWDSRTGRCTCTLTGHSDSILDGDLSANGKLILSASMDGTVRLWSIETGACYRVYRGHREGSWVKVVRFLPEDAGFVSGGLDGRVALWRIHSADHAKGSPWKKRDRASTRREGSSRSVSAAKNSPPLMAPYAPKFDDLEARAERQVCEEQELALRPMHVFTDLHSDVIVSMEVLVRRQRSALLVTASKDGSQQIVDLSTFELLKSIMSAASSTWAITVAISNDGRFFALAYFDNTVHIHAMHNYALLRRIHVQNRGITRLLFAPDASYIVIGTSTGKLQVIAL</sequence>
<keyword evidence="1 3" id="KW-0853">WD repeat</keyword>
<dbReference type="Proteomes" id="UP000241890">
    <property type="component" value="Unassembled WGS sequence"/>
</dbReference>
<accession>A0A2R5G0U7</accession>
<feature type="repeat" description="WD" evidence="3">
    <location>
        <begin position="241"/>
        <end position="282"/>
    </location>
</feature>
<dbReference type="SMART" id="SM00320">
    <property type="entry name" value="WD40"/>
    <property type="match status" value="7"/>
</dbReference>
<evidence type="ECO:0000256" key="1">
    <source>
        <dbReference type="ARBA" id="ARBA00022574"/>
    </source>
</evidence>
<dbReference type="InterPro" id="IPR036322">
    <property type="entry name" value="WD40_repeat_dom_sf"/>
</dbReference>
<organism evidence="5 6">
    <name type="scientific">Hondaea fermentalgiana</name>
    <dbReference type="NCBI Taxonomy" id="2315210"/>
    <lineage>
        <taxon>Eukaryota</taxon>
        <taxon>Sar</taxon>
        <taxon>Stramenopiles</taxon>
        <taxon>Bigyra</taxon>
        <taxon>Labyrinthulomycetes</taxon>
        <taxon>Thraustochytrida</taxon>
        <taxon>Thraustochytriidae</taxon>
        <taxon>Hondaea</taxon>
    </lineage>
</organism>
<feature type="region of interest" description="Disordered" evidence="4">
    <location>
        <begin position="325"/>
        <end position="353"/>
    </location>
</feature>
<gene>
    <name evidence="5" type="ORF">FCC1311_008492</name>
</gene>
<dbReference type="PROSITE" id="PS00678">
    <property type="entry name" value="WD_REPEATS_1"/>
    <property type="match status" value="2"/>
</dbReference>
<dbReference type="AlphaFoldDB" id="A0A2R5G0U7"/>
<dbReference type="CDD" id="cd00200">
    <property type="entry name" value="WD40"/>
    <property type="match status" value="1"/>
</dbReference>
<dbReference type="PANTHER" id="PTHR19879:SF9">
    <property type="entry name" value="TRANSCRIPTION INITIATION FACTOR TFIID SUBUNIT 5"/>
    <property type="match status" value="1"/>
</dbReference>
<dbReference type="InterPro" id="IPR020472">
    <property type="entry name" value="WD40_PAC1"/>
</dbReference>
<keyword evidence="2" id="KW-0677">Repeat</keyword>
<keyword evidence="6" id="KW-1185">Reference proteome</keyword>
<name>A0A2R5G0U7_9STRA</name>
<dbReference type="GO" id="GO:0006367">
    <property type="term" value="P:transcription initiation at RNA polymerase II promoter"/>
    <property type="evidence" value="ECO:0007669"/>
    <property type="project" value="TreeGrafter"/>
</dbReference>
<dbReference type="InterPro" id="IPR019775">
    <property type="entry name" value="WD40_repeat_CS"/>
</dbReference>
<dbReference type="EMBL" id="BEYU01000007">
    <property type="protein sequence ID" value="GBG24630.1"/>
    <property type="molecule type" value="Genomic_DNA"/>
</dbReference>
<dbReference type="Pfam" id="PF00400">
    <property type="entry name" value="WD40"/>
    <property type="match status" value="4"/>
</dbReference>
<dbReference type="PROSITE" id="PS50294">
    <property type="entry name" value="WD_REPEATS_REGION"/>
    <property type="match status" value="2"/>
</dbReference>
<dbReference type="InterPro" id="IPR001680">
    <property type="entry name" value="WD40_rpt"/>
</dbReference>
<dbReference type="PANTHER" id="PTHR19879">
    <property type="entry name" value="TRANSCRIPTION INITIATION FACTOR TFIID"/>
    <property type="match status" value="1"/>
</dbReference>
<evidence type="ECO:0000313" key="5">
    <source>
        <dbReference type="EMBL" id="GBG24630.1"/>
    </source>
</evidence>
<reference evidence="5 6" key="1">
    <citation type="submission" date="2017-12" db="EMBL/GenBank/DDBJ databases">
        <title>Sequencing, de novo assembly and annotation of complete genome of a new Thraustochytrid species, strain FCC1311.</title>
        <authorList>
            <person name="Sedici K."/>
            <person name="Godart F."/>
            <person name="Aiese Cigliano R."/>
            <person name="Sanseverino W."/>
            <person name="Barakat M."/>
            <person name="Ortet P."/>
            <person name="Marechal E."/>
            <person name="Cagnac O."/>
            <person name="Amato A."/>
        </authorList>
    </citation>
    <scope>NUCLEOTIDE SEQUENCE [LARGE SCALE GENOMIC DNA]</scope>
</reference>
<dbReference type="GO" id="GO:0005669">
    <property type="term" value="C:transcription factor TFIID complex"/>
    <property type="evidence" value="ECO:0007669"/>
    <property type="project" value="TreeGrafter"/>
</dbReference>
<dbReference type="GO" id="GO:0016251">
    <property type="term" value="F:RNA polymerase II general transcription initiation factor activity"/>
    <property type="evidence" value="ECO:0007669"/>
    <property type="project" value="TreeGrafter"/>
</dbReference>
<feature type="repeat" description="WD" evidence="3">
    <location>
        <begin position="199"/>
        <end position="240"/>
    </location>
</feature>
<dbReference type="Gene3D" id="2.130.10.10">
    <property type="entry name" value="YVTN repeat-like/Quinoprotein amine dehydrogenase"/>
    <property type="match status" value="3"/>
</dbReference>
<dbReference type="SUPFAM" id="SSF50978">
    <property type="entry name" value="WD40 repeat-like"/>
    <property type="match status" value="1"/>
</dbReference>
<dbReference type="PROSITE" id="PS50082">
    <property type="entry name" value="WD_REPEATS_2"/>
    <property type="match status" value="3"/>
</dbReference>
<comment type="caution">
    <text evidence="5">The sequence shown here is derived from an EMBL/GenBank/DDBJ whole genome shotgun (WGS) entry which is preliminary data.</text>
</comment>
<dbReference type="InParanoid" id="A0A2R5G0U7"/>
<protein>
    <submittedName>
        <fullName evidence="5">WD repeat-containing protein 5</fullName>
    </submittedName>
</protein>